<evidence type="ECO:0000259" key="16">
    <source>
        <dbReference type="Pfam" id="PF20628"/>
    </source>
</evidence>
<dbReference type="InterPro" id="IPR006314">
    <property type="entry name" value="Dyp_peroxidase"/>
</dbReference>
<comment type="cofactor">
    <cofactor evidence="13">
        <name>heme b</name>
        <dbReference type="ChEBI" id="CHEBI:60344"/>
    </cofactor>
    <text evidence="13">Binds 1 heme b (iron(II)-protoporphyrin IX) group non-covalently per subunit.</text>
</comment>
<evidence type="ECO:0000256" key="4">
    <source>
        <dbReference type="ARBA" id="ARBA00022723"/>
    </source>
</evidence>
<keyword evidence="2 13" id="KW-0575">Peroxidase</keyword>
<dbReference type="InterPro" id="IPR006311">
    <property type="entry name" value="TAT_signal"/>
</dbReference>
<dbReference type="NCBIfam" id="TIGR01413">
    <property type="entry name" value="Dyp_perox_fam"/>
    <property type="match status" value="1"/>
</dbReference>
<comment type="subcellular location">
    <subcellularLocation>
        <location evidence="1">Cell envelope</location>
    </subcellularLocation>
</comment>
<comment type="function">
    <text evidence="13">Involved in the recovery of exogenous heme iron. Extracts iron from heme while preserving the protoporphyrin ring intact.</text>
</comment>
<keyword evidence="3 13" id="KW-0349">Heme</keyword>
<dbReference type="InterPro" id="IPR048327">
    <property type="entry name" value="Dyp_perox_N"/>
</dbReference>
<feature type="domain" description="Dyp-type peroxidase N-terminal" evidence="15">
    <location>
        <begin position="145"/>
        <end position="306"/>
    </location>
</feature>
<evidence type="ECO:0000313" key="17">
    <source>
        <dbReference type="EMBL" id="RNB45642.1"/>
    </source>
</evidence>
<keyword evidence="8" id="KW-0456">Lyase</keyword>
<dbReference type="GO" id="GO:0033212">
    <property type="term" value="P:iron import into cell"/>
    <property type="evidence" value="ECO:0007669"/>
    <property type="project" value="InterPro"/>
</dbReference>
<dbReference type="PANTHER" id="PTHR30521:SF4">
    <property type="entry name" value="DEFERROCHELATASE"/>
    <property type="match status" value="1"/>
</dbReference>
<feature type="domain" description="Dyp-type peroxidase C-terminal" evidence="16">
    <location>
        <begin position="318"/>
        <end position="499"/>
    </location>
</feature>
<evidence type="ECO:0000256" key="7">
    <source>
        <dbReference type="ARBA" id="ARBA00023004"/>
    </source>
</evidence>
<evidence type="ECO:0000256" key="1">
    <source>
        <dbReference type="ARBA" id="ARBA00004196"/>
    </source>
</evidence>
<evidence type="ECO:0000256" key="8">
    <source>
        <dbReference type="ARBA" id="ARBA00023239"/>
    </source>
</evidence>
<dbReference type="GO" id="GO:0020037">
    <property type="term" value="F:heme binding"/>
    <property type="evidence" value="ECO:0007669"/>
    <property type="project" value="InterPro"/>
</dbReference>
<evidence type="ECO:0000256" key="2">
    <source>
        <dbReference type="ARBA" id="ARBA00022559"/>
    </source>
</evidence>
<evidence type="ECO:0000256" key="14">
    <source>
        <dbReference type="SAM" id="MobiDB-lite"/>
    </source>
</evidence>
<evidence type="ECO:0000256" key="10">
    <source>
        <dbReference type="ARBA" id="ARBA00033771"/>
    </source>
</evidence>
<protein>
    <recommendedName>
        <fullName evidence="10 13">Deferrochelatase</fullName>
        <ecNumber evidence="13">1.11.1.-</ecNumber>
    </recommendedName>
    <alternativeName>
        <fullName evidence="11 13">Peroxidase EfeB</fullName>
    </alternativeName>
</protein>
<dbReference type="AlphaFoldDB" id="A0A3M8A3L1"/>
<dbReference type="PANTHER" id="PTHR30521">
    <property type="entry name" value="DEFERROCHELATASE/PEROXIDASE"/>
    <property type="match status" value="1"/>
</dbReference>
<proteinExistence type="inferred from homology"/>
<keyword evidence="4 13" id="KW-0479">Metal-binding</keyword>
<dbReference type="InterPro" id="IPR048328">
    <property type="entry name" value="Dyp_perox_C"/>
</dbReference>
<dbReference type="EMBL" id="RHHB01000044">
    <property type="protein sequence ID" value="RNB45642.1"/>
    <property type="molecule type" value="Genomic_DNA"/>
</dbReference>
<evidence type="ECO:0000256" key="3">
    <source>
        <dbReference type="ARBA" id="ARBA00022617"/>
    </source>
</evidence>
<evidence type="ECO:0000256" key="6">
    <source>
        <dbReference type="ARBA" id="ARBA00023002"/>
    </source>
</evidence>
<evidence type="ECO:0000256" key="13">
    <source>
        <dbReference type="RuleBase" id="RU365017"/>
    </source>
</evidence>
<sequence>MATQPNAGRVGAQRRIETSADAQPAGRVGAQRRIETSTDLDTGSTPSAPTRSAEAGSTPSAPTRSAEAGSTPSSPTRSAEPVPARSAAGGVSRRGLLGLLGAGAAGAAVGAASATGITMAATSAMAGTGSGGGAASAYPFFGAHQAGIVTPAQDRLHFAAFDVASTLDRTGLIELLTEWTDAAARLTQGLEVEEGGAVGGSDYAPPADTGEALGLPASGLTITFGFGPGLFTDASGADRFGLAARRPAALESLPRFQGDALQPERSGGDLCIQACADDPQVAVHAIRNLSRIAFGRATLRWSQLGFGRTSSTSTAQATPRNLFGFKDGTANLKAEDGSALDDHVWVQSADGPAWLAGGSFLVARRIRMIIENWDRVQLGEQEQLVGRSKGEGAPLSGGTEFTEPDFEATGATGTPLIDTKAHVRLAHHSSNGGARMLRRGYNFVDGNDELGRLDAGLFFLSYQRSPEQFIAVQRSLAADGLNEYLKHVGSAIFAVPAGVREGEYVGQALFA</sequence>
<reference evidence="17 18" key="1">
    <citation type="submission" date="2018-10" db="EMBL/GenBank/DDBJ databases">
        <title>Isolation, diversity and antibacterial activity of antinobacteria from the wheat rhizosphere soil.</title>
        <authorList>
            <person name="Sun T."/>
        </authorList>
    </citation>
    <scope>NUCLEOTIDE SEQUENCE [LARGE SCALE GENOMIC DNA]</scope>
    <source>
        <strain evidence="17 18">SJ-23</strain>
    </source>
</reference>
<keyword evidence="5" id="KW-0732">Signal</keyword>
<dbReference type="SUPFAM" id="SSF54909">
    <property type="entry name" value="Dimeric alpha+beta barrel"/>
    <property type="match status" value="1"/>
</dbReference>
<dbReference type="EC" id="1.11.1.-" evidence="13"/>
<dbReference type="GO" id="GO:0005829">
    <property type="term" value="C:cytosol"/>
    <property type="evidence" value="ECO:0007669"/>
    <property type="project" value="TreeGrafter"/>
</dbReference>
<evidence type="ECO:0000256" key="11">
    <source>
        <dbReference type="ARBA" id="ARBA00033775"/>
    </source>
</evidence>
<dbReference type="GO" id="GO:0004325">
    <property type="term" value="F:ferrochelatase activity"/>
    <property type="evidence" value="ECO:0007669"/>
    <property type="project" value="UniProtKB-EC"/>
</dbReference>
<dbReference type="Pfam" id="PF04261">
    <property type="entry name" value="Dyp_perox_N"/>
    <property type="match status" value="1"/>
</dbReference>
<evidence type="ECO:0000313" key="18">
    <source>
        <dbReference type="Proteomes" id="UP000275048"/>
    </source>
</evidence>
<keyword evidence="18" id="KW-1185">Reference proteome</keyword>
<dbReference type="InterPro" id="IPR006313">
    <property type="entry name" value="EfeB/EfeN"/>
</dbReference>
<dbReference type="Pfam" id="PF20628">
    <property type="entry name" value="Dyp_perox_C"/>
    <property type="match status" value="1"/>
</dbReference>
<dbReference type="Proteomes" id="UP000275048">
    <property type="component" value="Unassembled WGS sequence"/>
</dbReference>
<keyword evidence="7 13" id="KW-0408">Iron</keyword>
<dbReference type="PROSITE" id="PS51404">
    <property type="entry name" value="DYP_PEROXIDASE"/>
    <property type="match status" value="1"/>
</dbReference>
<evidence type="ECO:0000256" key="12">
    <source>
        <dbReference type="ARBA" id="ARBA00048856"/>
    </source>
</evidence>
<name>A0A3M8A3L1_9MICO</name>
<comment type="catalytic activity">
    <reaction evidence="12">
        <text>heme b + 2 H(+) = protoporphyrin IX + Fe(2+)</text>
        <dbReference type="Rhea" id="RHEA:22584"/>
        <dbReference type="ChEBI" id="CHEBI:15378"/>
        <dbReference type="ChEBI" id="CHEBI:29033"/>
        <dbReference type="ChEBI" id="CHEBI:57306"/>
        <dbReference type="ChEBI" id="CHEBI:60344"/>
        <dbReference type="EC" id="4.98.1.1"/>
    </reaction>
    <physiologicalReaction direction="left-to-right" evidence="12">
        <dbReference type="Rhea" id="RHEA:22585"/>
    </physiologicalReaction>
</comment>
<accession>A0A3M8A3L1</accession>
<evidence type="ECO:0000256" key="5">
    <source>
        <dbReference type="ARBA" id="ARBA00022729"/>
    </source>
</evidence>
<keyword evidence="6 13" id="KW-0560">Oxidoreductase</keyword>
<comment type="similarity">
    <text evidence="9 13">Belongs to the DyP-type peroxidase family.</text>
</comment>
<dbReference type="InterPro" id="IPR011008">
    <property type="entry name" value="Dimeric_a/b-barrel"/>
</dbReference>
<organism evidence="17 18">
    <name type="scientific">Agromyces tardus</name>
    <dbReference type="NCBI Taxonomy" id="2583849"/>
    <lineage>
        <taxon>Bacteria</taxon>
        <taxon>Bacillati</taxon>
        <taxon>Actinomycetota</taxon>
        <taxon>Actinomycetes</taxon>
        <taxon>Micrococcales</taxon>
        <taxon>Microbacteriaceae</taxon>
        <taxon>Agromyces</taxon>
    </lineage>
</organism>
<dbReference type="GO" id="GO:0046872">
    <property type="term" value="F:metal ion binding"/>
    <property type="evidence" value="ECO:0007669"/>
    <property type="project" value="UniProtKB-KW"/>
</dbReference>
<dbReference type="GO" id="GO:0004601">
    <property type="term" value="F:peroxidase activity"/>
    <property type="evidence" value="ECO:0007669"/>
    <property type="project" value="UniProtKB-KW"/>
</dbReference>
<dbReference type="NCBIfam" id="TIGR01412">
    <property type="entry name" value="tat_substr_1"/>
    <property type="match status" value="1"/>
</dbReference>
<dbReference type="PROSITE" id="PS51318">
    <property type="entry name" value="TAT"/>
    <property type="match status" value="1"/>
</dbReference>
<comment type="caution">
    <text evidence="17">The sequence shown here is derived from an EMBL/GenBank/DDBJ whole genome shotgun (WGS) entry which is preliminary data.</text>
</comment>
<dbReference type="GO" id="GO:0030313">
    <property type="term" value="C:cell envelope"/>
    <property type="evidence" value="ECO:0007669"/>
    <property type="project" value="UniProtKB-SubCell"/>
</dbReference>
<dbReference type="OrthoDB" id="9781066at2"/>
<evidence type="ECO:0000256" key="9">
    <source>
        <dbReference type="ARBA" id="ARBA00025737"/>
    </source>
</evidence>
<gene>
    <name evidence="17" type="primary">efeB</name>
    <name evidence="17" type="ORF">EDM22_15695</name>
</gene>
<feature type="region of interest" description="Disordered" evidence="14">
    <location>
        <begin position="1"/>
        <end position="88"/>
    </location>
</feature>
<feature type="compositionally biased region" description="Polar residues" evidence="14">
    <location>
        <begin position="37"/>
        <end position="77"/>
    </location>
</feature>
<evidence type="ECO:0000259" key="15">
    <source>
        <dbReference type="Pfam" id="PF04261"/>
    </source>
</evidence>